<organism evidence="1 2">
    <name type="scientific">Trichothecium roseum</name>
    <dbReference type="NCBI Taxonomy" id="47278"/>
    <lineage>
        <taxon>Eukaryota</taxon>
        <taxon>Fungi</taxon>
        <taxon>Dikarya</taxon>
        <taxon>Ascomycota</taxon>
        <taxon>Pezizomycotina</taxon>
        <taxon>Sordariomycetes</taxon>
        <taxon>Hypocreomycetidae</taxon>
        <taxon>Hypocreales</taxon>
        <taxon>Hypocreales incertae sedis</taxon>
        <taxon>Trichothecium</taxon>
    </lineage>
</organism>
<accession>A0ACC0V0D2</accession>
<comment type="caution">
    <text evidence="1">The sequence shown here is derived from an EMBL/GenBank/DDBJ whole genome shotgun (WGS) entry which is preliminary data.</text>
</comment>
<name>A0ACC0V0D2_9HYPO</name>
<proteinExistence type="predicted"/>
<evidence type="ECO:0000313" key="1">
    <source>
        <dbReference type="EMBL" id="KAI9899277.1"/>
    </source>
</evidence>
<sequence length="200" mass="22017">MTWGYDAEIIRKSSGKSGQQNISQHGNNLLVSLQQERKANPDRPLIFIAHSFGGIVLKVALDNSRRSQHQPQYLNVYSSTKGIVFLGTPHGGARALRGLSPNSELLENLRKVFLQMLEDDQFGIHSFYETKSKSGILGLDGLVVPYDSALVGHARKEISVGLHGNHEQICKFQGPDDANYKAVFGALQDYLIGATQPRST</sequence>
<protein>
    <submittedName>
        <fullName evidence="1">Uncharacterized protein</fullName>
    </submittedName>
</protein>
<keyword evidence="2" id="KW-1185">Reference proteome</keyword>
<dbReference type="Proteomes" id="UP001163324">
    <property type="component" value="Chromosome 5"/>
</dbReference>
<reference evidence="1" key="1">
    <citation type="submission" date="2022-10" db="EMBL/GenBank/DDBJ databases">
        <title>Complete Genome of Trichothecium roseum strain YXFP-22015, a Plant Pathogen Isolated from Citrus.</title>
        <authorList>
            <person name="Wang Y."/>
            <person name="Zhu L."/>
        </authorList>
    </citation>
    <scope>NUCLEOTIDE SEQUENCE</scope>
    <source>
        <strain evidence="1">YXFP-22015</strain>
    </source>
</reference>
<dbReference type="EMBL" id="CM047944">
    <property type="protein sequence ID" value="KAI9899277.1"/>
    <property type="molecule type" value="Genomic_DNA"/>
</dbReference>
<evidence type="ECO:0000313" key="2">
    <source>
        <dbReference type="Proteomes" id="UP001163324"/>
    </source>
</evidence>
<gene>
    <name evidence="1" type="ORF">N3K66_005738</name>
</gene>